<keyword evidence="2" id="KW-1185">Reference proteome</keyword>
<proteinExistence type="predicted"/>
<accession>A0A250XE60</accession>
<comment type="caution">
    <text evidence="1">The sequence shown here is derived from an EMBL/GenBank/DDBJ whole genome shotgun (WGS) entry which is preliminary data.</text>
</comment>
<dbReference type="AlphaFoldDB" id="A0A250XE60"/>
<evidence type="ECO:0008006" key="3">
    <source>
        <dbReference type="Google" id="ProtNLM"/>
    </source>
</evidence>
<evidence type="ECO:0000313" key="2">
    <source>
        <dbReference type="Proteomes" id="UP000232323"/>
    </source>
</evidence>
<gene>
    <name evidence="1" type="ORF">CEUSTIGMA_g8796.t1</name>
</gene>
<evidence type="ECO:0000313" key="1">
    <source>
        <dbReference type="EMBL" id="GAX81365.1"/>
    </source>
</evidence>
<protein>
    <recommendedName>
        <fullName evidence="3">RRM domain-containing protein</fullName>
    </recommendedName>
</protein>
<sequence length="243" mass="28172">MLRCFNNIYKNHASNHIPLEKLYHFSSEAHTQPSGQHAHASDVKRRGIAEKNQQGDYFYVRIAPKRQKYASLWTAHDILSFLADPALRNRYLSVEYDKSSLLPRAWWVMYKEVEKRNAVVRGLRGDGKLGTTDVIVTGDNPNTYMQRNIGVGRIKYEGKRVLMECGQEMLPEMIEDWFQKFQLADRGQRIAVFRKTVQQQFGGPPTPYRAIVRFSDPAEAELAVMLKHKEKLNGSQVRLRLMF</sequence>
<organism evidence="1 2">
    <name type="scientific">Chlamydomonas eustigma</name>
    <dbReference type="NCBI Taxonomy" id="1157962"/>
    <lineage>
        <taxon>Eukaryota</taxon>
        <taxon>Viridiplantae</taxon>
        <taxon>Chlorophyta</taxon>
        <taxon>core chlorophytes</taxon>
        <taxon>Chlorophyceae</taxon>
        <taxon>CS clade</taxon>
        <taxon>Chlamydomonadales</taxon>
        <taxon>Chlamydomonadaceae</taxon>
        <taxon>Chlamydomonas</taxon>
    </lineage>
</organism>
<dbReference type="EMBL" id="BEGY01000064">
    <property type="protein sequence ID" value="GAX81365.1"/>
    <property type="molecule type" value="Genomic_DNA"/>
</dbReference>
<reference evidence="1 2" key="1">
    <citation type="submission" date="2017-08" db="EMBL/GenBank/DDBJ databases">
        <title>Acidophilic green algal genome provides insights into adaptation to an acidic environment.</title>
        <authorList>
            <person name="Hirooka S."/>
            <person name="Hirose Y."/>
            <person name="Kanesaki Y."/>
            <person name="Higuchi S."/>
            <person name="Fujiwara T."/>
            <person name="Onuma R."/>
            <person name="Era A."/>
            <person name="Ohbayashi R."/>
            <person name="Uzuka A."/>
            <person name="Nozaki H."/>
            <person name="Yoshikawa H."/>
            <person name="Miyagishima S.Y."/>
        </authorList>
    </citation>
    <scope>NUCLEOTIDE SEQUENCE [LARGE SCALE GENOMIC DNA]</scope>
    <source>
        <strain evidence="1 2">NIES-2499</strain>
    </source>
</reference>
<dbReference type="Proteomes" id="UP000232323">
    <property type="component" value="Unassembled WGS sequence"/>
</dbReference>
<name>A0A250XE60_9CHLO</name>
<dbReference type="CDD" id="cd00590">
    <property type="entry name" value="RRM_SF"/>
    <property type="match status" value="1"/>
</dbReference>